<feature type="transmembrane region" description="Helical" evidence="1">
    <location>
        <begin position="115"/>
        <end position="133"/>
    </location>
</feature>
<keyword evidence="1" id="KW-1133">Transmembrane helix</keyword>
<dbReference type="PANTHER" id="PTHR33133">
    <property type="entry name" value="OS08G0107100 PROTEIN-RELATED"/>
    <property type="match status" value="1"/>
</dbReference>
<dbReference type="OrthoDB" id="121140at2"/>
<dbReference type="RefSeq" id="WP_148306289.1">
    <property type="nucleotide sequence ID" value="NZ_CP007128.1"/>
</dbReference>
<feature type="transmembrane region" description="Helical" evidence="1">
    <location>
        <begin position="230"/>
        <end position="256"/>
    </location>
</feature>
<dbReference type="Proteomes" id="UP000019151">
    <property type="component" value="Chromosome"/>
</dbReference>
<keyword evidence="1" id="KW-0812">Transmembrane</keyword>
<feature type="transmembrane region" description="Helical" evidence="1">
    <location>
        <begin position="262"/>
        <end position="286"/>
    </location>
</feature>
<dbReference type="AlphaFoldDB" id="W0RKN5"/>
<dbReference type="eggNOG" id="ENOG5033JYQ">
    <property type="taxonomic scope" value="Bacteria"/>
</dbReference>
<feature type="transmembrane region" description="Helical" evidence="1">
    <location>
        <begin position="170"/>
        <end position="195"/>
    </location>
</feature>
<keyword evidence="1" id="KW-0472">Membrane</keyword>
<organism evidence="2 3">
    <name type="scientific">Gemmatirosa kalamazoonensis</name>
    <dbReference type="NCBI Taxonomy" id="861299"/>
    <lineage>
        <taxon>Bacteria</taxon>
        <taxon>Pseudomonadati</taxon>
        <taxon>Gemmatimonadota</taxon>
        <taxon>Gemmatimonadia</taxon>
        <taxon>Gemmatimonadales</taxon>
        <taxon>Gemmatimonadaceae</taxon>
        <taxon>Gemmatirosa</taxon>
    </lineage>
</organism>
<evidence type="ECO:0000313" key="3">
    <source>
        <dbReference type="Proteomes" id="UP000019151"/>
    </source>
</evidence>
<evidence type="ECO:0000313" key="2">
    <source>
        <dbReference type="EMBL" id="AHG89998.1"/>
    </source>
</evidence>
<protein>
    <recommendedName>
        <fullName evidence="4">Glycerophosphoryl diester phosphodiesterase membrane domain-containing protein</fullName>
    </recommendedName>
</protein>
<feature type="transmembrane region" description="Helical" evidence="1">
    <location>
        <begin position="29"/>
        <end position="55"/>
    </location>
</feature>
<evidence type="ECO:0008006" key="4">
    <source>
        <dbReference type="Google" id="ProtNLM"/>
    </source>
</evidence>
<dbReference type="PANTHER" id="PTHR33133:SF1">
    <property type="entry name" value="EXPRESSED PROTEIN-RELATED"/>
    <property type="match status" value="1"/>
</dbReference>
<dbReference type="EMBL" id="CP007128">
    <property type="protein sequence ID" value="AHG89998.1"/>
    <property type="molecule type" value="Genomic_DNA"/>
</dbReference>
<keyword evidence="3" id="KW-1185">Reference proteome</keyword>
<sequence length="316" mass="33078">MPAWHLRPRSGPEVVDASVQLLKQNARPLLLLATVLTIPSLAFSLVNSLLFGDALETARTSARPTDVLSAVVVMLPVIVVVTMWFLVAFGALVGAASSAYVDGTPIDPVEAIRRAWPRAGVLLGAGLLTYLLVFVQLIGVVLVFTTAFGLLAGAIGLIAGGIGGNTAGTMVVGMIGVVVMVVTFLSMLGAGAWLVARYVTLPAVAANEQLGVTATMRRARELSRGSLRRLTVLLLLVGAIFLVVVFGGTMLLAMVLGSPTAASVLANIVNIPVYAFGAVLVAVLYYDLRIRHEGLDIELLARELDAEPTMAEGARP</sequence>
<feature type="transmembrane region" description="Helical" evidence="1">
    <location>
        <begin position="67"/>
        <end position="95"/>
    </location>
</feature>
<feature type="transmembrane region" description="Helical" evidence="1">
    <location>
        <begin position="140"/>
        <end position="164"/>
    </location>
</feature>
<dbReference type="InParanoid" id="W0RKN5"/>
<dbReference type="HOGENOM" id="CLU_862633_0_0_0"/>
<evidence type="ECO:0000256" key="1">
    <source>
        <dbReference type="SAM" id="Phobius"/>
    </source>
</evidence>
<dbReference type="KEGG" id="gba:J421_2461"/>
<accession>W0RKN5</accession>
<name>W0RKN5_9BACT</name>
<dbReference type="STRING" id="861299.J421_2461"/>
<proteinExistence type="predicted"/>
<gene>
    <name evidence="2" type="ORF">J421_2461</name>
</gene>
<reference evidence="2 3" key="1">
    <citation type="journal article" date="2014" name="Genome Announc.">
        <title>Genome Sequence and Methylome of Soil Bacterium Gemmatirosa kalamazoonensis KBS708T, a Member of the Rarely Cultivated Gemmatimonadetes Phylum.</title>
        <authorList>
            <person name="Debruyn J.M."/>
            <person name="Radosevich M."/>
            <person name="Wommack K.E."/>
            <person name="Polson S.W."/>
            <person name="Hauser L.J."/>
            <person name="Fawaz M.N."/>
            <person name="Korlach J."/>
            <person name="Tsai Y.C."/>
        </authorList>
    </citation>
    <scope>NUCLEOTIDE SEQUENCE [LARGE SCALE GENOMIC DNA]</scope>
    <source>
        <strain evidence="2 3">KBS708</strain>
    </source>
</reference>